<keyword evidence="3" id="KW-1185">Reference proteome</keyword>
<dbReference type="Proteomes" id="UP000034444">
    <property type="component" value="Chromosome"/>
</dbReference>
<accession>A0A7U4RQ78</accession>
<reference evidence="3" key="2">
    <citation type="journal article" date="2017" name="Stand. Genomic Sci.">
        <title>Complete genome sequence of the sulfur-oxidizing chemolithoautotrophic Sulfurovum lithotrophicum 42BKTT.</title>
        <authorList>
            <person name="Jeon W."/>
            <person name="Priscilla L."/>
            <person name="Park G."/>
            <person name="Lee H."/>
            <person name="Lee N."/>
            <person name="Lee D."/>
            <person name="Kwon H."/>
            <person name="Ahn I."/>
            <person name="Lee C."/>
            <person name="Lee H."/>
            <person name="Ahn J."/>
        </authorList>
    </citation>
    <scope>NUCLEOTIDE SEQUENCE [LARGE SCALE GENOMIC DNA]</scope>
    <source>
        <strain evidence="3">ATCC BAA-797 / 42BKT</strain>
    </source>
</reference>
<dbReference type="RefSeq" id="WP_046550691.1">
    <property type="nucleotide sequence ID" value="NZ_CP011308.1"/>
</dbReference>
<dbReference type="Pfam" id="PF10788">
    <property type="entry name" value="DUF2603"/>
    <property type="match status" value="1"/>
</dbReference>
<dbReference type="AlphaFoldDB" id="A0A7U4RQ78"/>
<sequence length="175" mass="20418">MQENRPEAEANRLIEKIDDLSRKMGFEDHGKTVFEMSSTDDPEIKELIHKSGEWSENKPMFIYDKEDPHHAYVFISAERFANLLNTLQATNQENFDLKLEKSILKQTPVDFHDVWVVAMDRIQKIIQEQKEKGEPHTINLDQLISDIKREYPALFINLSEVLNDTGQYVLPSSRT</sequence>
<reference evidence="2 3" key="1">
    <citation type="submission" date="2015-04" db="EMBL/GenBank/DDBJ databases">
        <title>Complete genome sequence of Sulfurovum lithotrophicum ATCC BAA-797T.</title>
        <authorList>
            <person name="Ahn J."/>
            <person name="Park G."/>
            <person name="Jeon W."/>
            <person name="Jang Y."/>
            <person name="Jang M."/>
            <person name="Lee H."/>
            <person name="Lee H."/>
        </authorList>
    </citation>
    <scope>NUCLEOTIDE SEQUENCE [LARGE SCALE GENOMIC DNA]</scope>
    <source>
        <strain evidence="3">ATCC BAA-797 / 42BKT</strain>
    </source>
</reference>
<dbReference type="KEGG" id="slh:YH65_03730"/>
<evidence type="ECO:0000313" key="2">
    <source>
        <dbReference type="EMBL" id="AKF24598.1"/>
    </source>
</evidence>
<dbReference type="HAMAP" id="MF_02110">
    <property type="entry name" value="UPF0763"/>
    <property type="match status" value="1"/>
</dbReference>
<name>A0A7U4RQ78_9BACT</name>
<comment type="similarity">
    <text evidence="1">Belongs to the UPF0763 family.</text>
</comment>
<protein>
    <recommendedName>
        <fullName evidence="1">UPF0763 protein YH65_03730</fullName>
    </recommendedName>
</protein>
<proteinExistence type="inferred from homology"/>
<organism evidence="2 3">
    <name type="scientific">Sulfurovum lithotrophicum</name>
    <dbReference type="NCBI Taxonomy" id="206403"/>
    <lineage>
        <taxon>Bacteria</taxon>
        <taxon>Pseudomonadati</taxon>
        <taxon>Campylobacterota</taxon>
        <taxon>Epsilonproteobacteria</taxon>
        <taxon>Campylobacterales</taxon>
        <taxon>Sulfurovaceae</taxon>
        <taxon>Sulfurovum</taxon>
    </lineage>
</organism>
<dbReference type="InterPro" id="IPR019724">
    <property type="entry name" value="UPF0763"/>
</dbReference>
<evidence type="ECO:0000256" key="1">
    <source>
        <dbReference type="HAMAP-Rule" id="MF_02110"/>
    </source>
</evidence>
<gene>
    <name evidence="2" type="ORF">YH65_03730</name>
</gene>
<dbReference type="EMBL" id="CP011308">
    <property type="protein sequence ID" value="AKF24598.1"/>
    <property type="molecule type" value="Genomic_DNA"/>
</dbReference>
<evidence type="ECO:0000313" key="3">
    <source>
        <dbReference type="Proteomes" id="UP000034444"/>
    </source>
</evidence>